<name>A0A5B2XEF1_9PSEU</name>
<feature type="domain" description="Erythromycin biosynthesis protein CIII-like C-terminal" evidence="4">
    <location>
        <begin position="238"/>
        <end position="372"/>
    </location>
</feature>
<keyword evidence="3" id="KW-0808">Transferase</keyword>
<evidence type="ECO:0000313" key="6">
    <source>
        <dbReference type="EMBL" id="KAA2261320.1"/>
    </source>
</evidence>
<gene>
    <name evidence="6" type="ORF">F0L68_17920</name>
</gene>
<dbReference type="OrthoDB" id="5488434at2"/>
<dbReference type="PANTHER" id="PTHR48050">
    <property type="entry name" value="STEROL 3-BETA-GLUCOSYLTRANSFERASE"/>
    <property type="match status" value="1"/>
</dbReference>
<comment type="caution">
    <text evidence="6">The sequence shown here is derived from an EMBL/GenBank/DDBJ whole genome shotgun (WGS) entry which is preliminary data.</text>
</comment>
<dbReference type="GO" id="GO:0016758">
    <property type="term" value="F:hexosyltransferase activity"/>
    <property type="evidence" value="ECO:0007669"/>
    <property type="project" value="UniProtKB-ARBA"/>
</dbReference>
<dbReference type="Proteomes" id="UP000323454">
    <property type="component" value="Unassembled WGS sequence"/>
</dbReference>
<dbReference type="CDD" id="cd03784">
    <property type="entry name" value="GT1_Gtf-like"/>
    <property type="match status" value="1"/>
</dbReference>
<organism evidence="6 7">
    <name type="scientific">Solihabitans fulvus</name>
    <dbReference type="NCBI Taxonomy" id="1892852"/>
    <lineage>
        <taxon>Bacteria</taxon>
        <taxon>Bacillati</taxon>
        <taxon>Actinomycetota</taxon>
        <taxon>Actinomycetes</taxon>
        <taxon>Pseudonocardiales</taxon>
        <taxon>Pseudonocardiaceae</taxon>
        <taxon>Solihabitans</taxon>
    </lineage>
</organism>
<proteinExistence type="inferred from homology"/>
<dbReference type="SUPFAM" id="SSF53756">
    <property type="entry name" value="UDP-Glycosyltransferase/glycogen phosphorylase"/>
    <property type="match status" value="1"/>
</dbReference>
<dbReference type="EMBL" id="VUOB01000029">
    <property type="protein sequence ID" value="KAA2261320.1"/>
    <property type="molecule type" value="Genomic_DNA"/>
</dbReference>
<dbReference type="InterPro" id="IPR002213">
    <property type="entry name" value="UDP_glucos_trans"/>
</dbReference>
<feature type="domain" description="Erythromycin biosynthesis protein CIII-like N-terminal" evidence="5">
    <location>
        <begin position="22"/>
        <end position="220"/>
    </location>
</feature>
<dbReference type="FunFam" id="3.40.50.2000:FF:000072">
    <property type="entry name" value="Glycosyl transferase"/>
    <property type="match status" value="1"/>
</dbReference>
<comment type="similarity">
    <text evidence="1">Belongs to the glycosyltransferase 28 family.</text>
</comment>
<accession>A0A5B2XEF1</accession>
<dbReference type="InterPro" id="IPR048284">
    <property type="entry name" value="EryCIII-like_N"/>
</dbReference>
<dbReference type="GO" id="GO:0008194">
    <property type="term" value="F:UDP-glycosyltransferase activity"/>
    <property type="evidence" value="ECO:0007669"/>
    <property type="project" value="InterPro"/>
</dbReference>
<evidence type="ECO:0000259" key="4">
    <source>
        <dbReference type="Pfam" id="PF06722"/>
    </source>
</evidence>
<evidence type="ECO:0000256" key="2">
    <source>
        <dbReference type="ARBA" id="ARBA00022676"/>
    </source>
</evidence>
<reference evidence="6 7" key="1">
    <citation type="submission" date="2019-09" db="EMBL/GenBank/DDBJ databases">
        <title>Goodfellowia gen. nov., a new genus of the Pseudonocardineae related to Actinoalloteichus, containing Goodfellowia coeruleoviolacea gen. nov., comb. nov. gen. nov., comb. nov.</title>
        <authorList>
            <person name="Labeda D."/>
        </authorList>
    </citation>
    <scope>NUCLEOTIDE SEQUENCE [LARGE SCALE GENOMIC DNA]</scope>
    <source>
        <strain evidence="6 7">AN110305</strain>
    </source>
</reference>
<dbReference type="Gene3D" id="3.40.50.2000">
    <property type="entry name" value="Glycogen Phosphorylase B"/>
    <property type="match status" value="2"/>
</dbReference>
<dbReference type="GO" id="GO:0017000">
    <property type="term" value="P:antibiotic biosynthetic process"/>
    <property type="evidence" value="ECO:0007669"/>
    <property type="project" value="UniProtKB-ARBA"/>
</dbReference>
<dbReference type="Pfam" id="PF06722">
    <property type="entry name" value="EryCIII-like_C"/>
    <property type="match status" value="1"/>
</dbReference>
<protein>
    <submittedName>
        <fullName evidence="6">DUF1205 domain-containing protein</fullName>
    </submittedName>
</protein>
<evidence type="ECO:0000256" key="1">
    <source>
        <dbReference type="ARBA" id="ARBA00006962"/>
    </source>
</evidence>
<sequence>MRVLFVSTPGIGHVFPLVPLAWALRVAGHEVLVATTGSALAVADAGLPVANLADGFDFRAVREQARRDHPELIERLRNTQMTDLSQALFIFSRISKMMADGVVKIADDFRPDLVVHSPMNGAALLVAGRLGVPAVEHGFGFARTAHLHDAMYDSLVEEFAAHGAAGLPEQRISLDVAPPSMLTEPSTGWPTQYVPYNGGGVLADWLRERPARPRIAVTLGTVAVETNGLGPVERIVTLAPKIDAEFVLALGNADLSGLGELPPNVRAVGWAPLGALLETCSGVVHHGGAGTTLTALAAEVPQVVLPSGADRFINAGAVRDRGAGLVATAEDLDVPLLETLLRDDGLRAAGAEVRAEIAAMPSPSSVVPRLAAALG</sequence>
<keyword evidence="2" id="KW-0328">Glycosyltransferase</keyword>
<evidence type="ECO:0000313" key="7">
    <source>
        <dbReference type="Proteomes" id="UP000323454"/>
    </source>
</evidence>
<dbReference type="InterPro" id="IPR010610">
    <property type="entry name" value="EryCIII-like_C"/>
</dbReference>
<evidence type="ECO:0000256" key="3">
    <source>
        <dbReference type="ARBA" id="ARBA00022679"/>
    </source>
</evidence>
<dbReference type="InterPro" id="IPR050426">
    <property type="entry name" value="Glycosyltransferase_28"/>
</dbReference>
<evidence type="ECO:0000259" key="5">
    <source>
        <dbReference type="Pfam" id="PF21036"/>
    </source>
</evidence>
<dbReference type="AlphaFoldDB" id="A0A5B2XEF1"/>
<dbReference type="PANTHER" id="PTHR48050:SF13">
    <property type="entry name" value="STEROL 3-BETA-GLUCOSYLTRANSFERASE UGT80A2"/>
    <property type="match status" value="1"/>
</dbReference>
<keyword evidence="7" id="KW-1185">Reference proteome</keyword>
<dbReference type="RefSeq" id="WP_149850724.1">
    <property type="nucleotide sequence ID" value="NZ_VUOB01000029.1"/>
</dbReference>
<dbReference type="Pfam" id="PF21036">
    <property type="entry name" value="EryCIII-like_N"/>
    <property type="match status" value="1"/>
</dbReference>
<reference evidence="6 7" key="2">
    <citation type="submission" date="2019-09" db="EMBL/GenBank/DDBJ databases">
        <authorList>
            <person name="Jin C."/>
        </authorList>
    </citation>
    <scope>NUCLEOTIDE SEQUENCE [LARGE SCALE GENOMIC DNA]</scope>
    <source>
        <strain evidence="6 7">AN110305</strain>
    </source>
</reference>